<dbReference type="AlphaFoldDB" id="A0A0R1V7H6"/>
<evidence type="ECO:0000313" key="7">
    <source>
        <dbReference type="Proteomes" id="UP000051739"/>
    </source>
</evidence>
<dbReference type="SUPFAM" id="SSF52540">
    <property type="entry name" value="P-loop containing nucleoside triphosphate hydrolases"/>
    <property type="match status" value="1"/>
</dbReference>
<dbReference type="PATRIC" id="fig|1423749.3.peg.603"/>
<evidence type="ECO:0000259" key="5">
    <source>
        <dbReference type="PROSITE" id="PS50893"/>
    </source>
</evidence>
<protein>
    <submittedName>
        <fullName evidence="6">Lantibiotic transport ATP-binding protein srtF</fullName>
    </submittedName>
</protein>
<dbReference type="PROSITE" id="PS50893">
    <property type="entry name" value="ABC_TRANSPORTER_2"/>
    <property type="match status" value="1"/>
</dbReference>
<name>A0A0R1V7H6_9LACO</name>
<dbReference type="SMART" id="SM00382">
    <property type="entry name" value="AAA"/>
    <property type="match status" value="1"/>
</dbReference>
<dbReference type="Pfam" id="PF00005">
    <property type="entry name" value="ABC_tran"/>
    <property type="match status" value="1"/>
</dbReference>
<proteinExistence type="inferred from homology"/>
<organism evidence="6 7">
    <name type="scientific">Limosilactobacillus gastricus DSM 16045</name>
    <dbReference type="NCBI Taxonomy" id="1423749"/>
    <lineage>
        <taxon>Bacteria</taxon>
        <taxon>Bacillati</taxon>
        <taxon>Bacillota</taxon>
        <taxon>Bacilli</taxon>
        <taxon>Lactobacillales</taxon>
        <taxon>Lactobacillaceae</taxon>
        <taxon>Limosilactobacillus</taxon>
    </lineage>
</organism>
<dbReference type="InterPro" id="IPR027417">
    <property type="entry name" value="P-loop_NTPase"/>
</dbReference>
<keyword evidence="3" id="KW-0547">Nucleotide-binding</keyword>
<dbReference type="RefSeq" id="WP_056937632.1">
    <property type="nucleotide sequence ID" value="NZ_AZFN01000017.1"/>
</dbReference>
<reference evidence="6 7" key="1">
    <citation type="journal article" date="2015" name="Genome Announc.">
        <title>Expanding the biotechnology potential of lactobacilli through comparative genomics of 213 strains and associated genera.</title>
        <authorList>
            <person name="Sun Z."/>
            <person name="Harris H.M."/>
            <person name="McCann A."/>
            <person name="Guo C."/>
            <person name="Argimon S."/>
            <person name="Zhang W."/>
            <person name="Yang X."/>
            <person name="Jeffery I.B."/>
            <person name="Cooney J.C."/>
            <person name="Kagawa T.F."/>
            <person name="Liu W."/>
            <person name="Song Y."/>
            <person name="Salvetti E."/>
            <person name="Wrobel A."/>
            <person name="Rasinkangas P."/>
            <person name="Parkhill J."/>
            <person name="Rea M.C."/>
            <person name="O'Sullivan O."/>
            <person name="Ritari J."/>
            <person name="Douillard F.P."/>
            <person name="Paul Ross R."/>
            <person name="Yang R."/>
            <person name="Briner A.E."/>
            <person name="Felis G.E."/>
            <person name="de Vos W.M."/>
            <person name="Barrangou R."/>
            <person name="Klaenhammer T.R."/>
            <person name="Caufield P.W."/>
            <person name="Cui Y."/>
            <person name="Zhang H."/>
            <person name="O'Toole P.W."/>
        </authorList>
    </citation>
    <scope>NUCLEOTIDE SEQUENCE [LARGE SCALE GENOMIC DNA]</scope>
    <source>
        <strain evidence="6 7">DSM 16045</strain>
    </source>
</reference>
<feature type="domain" description="ABC transporter" evidence="5">
    <location>
        <begin position="5"/>
        <end position="228"/>
    </location>
</feature>
<comment type="similarity">
    <text evidence="1">Belongs to the ABC transporter superfamily.</text>
</comment>
<gene>
    <name evidence="6" type="ORF">FC60_GL000598</name>
</gene>
<keyword evidence="4 6" id="KW-0067">ATP-binding</keyword>
<evidence type="ECO:0000256" key="2">
    <source>
        <dbReference type="ARBA" id="ARBA00022448"/>
    </source>
</evidence>
<evidence type="ECO:0000256" key="3">
    <source>
        <dbReference type="ARBA" id="ARBA00022741"/>
    </source>
</evidence>
<comment type="caution">
    <text evidence="6">The sequence shown here is derived from an EMBL/GenBank/DDBJ whole genome shotgun (WGS) entry which is preliminary data.</text>
</comment>
<dbReference type="PANTHER" id="PTHR43335:SF4">
    <property type="entry name" value="ABC TRANSPORTER, ATP-BINDING PROTEIN"/>
    <property type="match status" value="1"/>
</dbReference>
<sequence>MTSILSVKQLNKNFKKRQVLFDVSFDCKMGRIVGLIGPNGVGKTTIMKSVLGLIKSSGSIKIDGKEVSFNNGPVAGTVGALIENPGIYPYLSGLEHLKMFSKKRSQDDINQLVSDLGMSGYIRKRASNYSLGMKQKLGIAMALINNPKLVILDEPMNGLDPQATKELRNLIIRKASEGMTFLISSHLLSELQKLADDVILINKGKIIRNDTMENLLATNKRIAILKTNDDSAAQTILSEAGFEFDTKAVFESGIDRKPLRILVADDKQVEYAVTLLQKNNIIVLDIHHEDSDLETTVLNLMDF</sequence>
<dbReference type="Proteomes" id="UP000051739">
    <property type="component" value="Unassembled WGS sequence"/>
</dbReference>
<keyword evidence="7" id="KW-1185">Reference proteome</keyword>
<dbReference type="GO" id="GO:0005524">
    <property type="term" value="F:ATP binding"/>
    <property type="evidence" value="ECO:0007669"/>
    <property type="project" value="UniProtKB-KW"/>
</dbReference>
<keyword evidence="2" id="KW-0813">Transport</keyword>
<dbReference type="Gene3D" id="3.40.50.300">
    <property type="entry name" value="P-loop containing nucleotide triphosphate hydrolases"/>
    <property type="match status" value="1"/>
</dbReference>
<dbReference type="PROSITE" id="PS00211">
    <property type="entry name" value="ABC_TRANSPORTER_1"/>
    <property type="match status" value="1"/>
</dbReference>
<dbReference type="InterPro" id="IPR003593">
    <property type="entry name" value="AAA+_ATPase"/>
</dbReference>
<dbReference type="GO" id="GO:0016887">
    <property type="term" value="F:ATP hydrolysis activity"/>
    <property type="evidence" value="ECO:0007669"/>
    <property type="project" value="InterPro"/>
</dbReference>
<dbReference type="InterPro" id="IPR003439">
    <property type="entry name" value="ABC_transporter-like_ATP-bd"/>
</dbReference>
<dbReference type="InterPro" id="IPR017871">
    <property type="entry name" value="ABC_transporter-like_CS"/>
</dbReference>
<evidence type="ECO:0000256" key="1">
    <source>
        <dbReference type="ARBA" id="ARBA00005417"/>
    </source>
</evidence>
<dbReference type="EMBL" id="AZFN01000017">
    <property type="protein sequence ID" value="KRM01466.1"/>
    <property type="molecule type" value="Genomic_DNA"/>
</dbReference>
<evidence type="ECO:0000313" key="6">
    <source>
        <dbReference type="EMBL" id="KRM01466.1"/>
    </source>
</evidence>
<dbReference type="PANTHER" id="PTHR43335">
    <property type="entry name" value="ABC TRANSPORTER, ATP-BINDING PROTEIN"/>
    <property type="match status" value="1"/>
</dbReference>
<accession>A0A0R1V7H6</accession>
<evidence type="ECO:0000256" key="4">
    <source>
        <dbReference type="ARBA" id="ARBA00022840"/>
    </source>
</evidence>